<organism evidence="3">
    <name type="scientific">Amphora coffeiformis</name>
    <dbReference type="NCBI Taxonomy" id="265554"/>
    <lineage>
        <taxon>Eukaryota</taxon>
        <taxon>Sar</taxon>
        <taxon>Stramenopiles</taxon>
        <taxon>Ochrophyta</taxon>
        <taxon>Bacillariophyta</taxon>
        <taxon>Bacillariophyceae</taxon>
        <taxon>Bacillariophycidae</taxon>
        <taxon>Thalassiophysales</taxon>
        <taxon>Catenulaceae</taxon>
        <taxon>Amphora</taxon>
    </lineage>
</organism>
<gene>
    <name evidence="3" type="ORF">ACOF00016_LOCUS3082</name>
</gene>
<evidence type="ECO:0000313" key="3">
    <source>
        <dbReference type="EMBL" id="CAE0405002.1"/>
    </source>
</evidence>
<feature type="compositionally biased region" description="Polar residues" evidence="1">
    <location>
        <begin position="192"/>
        <end position="213"/>
    </location>
</feature>
<name>A0A7S3L2X1_9STRA</name>
<evidence type="ECO:0000256" key="1">
    <source>
        <dbReference type="SAM" id="MobiDB-lite"/>
    </source>
</evidence>
<dbReference type="AlphaFoldDB" id="A0A7S3L2X1"/>
<keyword evidence="2" id="KW-1133">Transmembrane helix</keyword>
<evidence type="ECO:0000256" key="2">
    <source>
        <dbReference type="SAM" id="Phobius"/>
    </source>
</evidence>
<feature type="region of interest" description="Disordered" evidence="1">
    <location>
        <begin position="186"/>
        <end position="227"/>
    </location>
</feature>
<reference evidence="3" key="1">
    <citation type="submission" date="2021-01" db="EMBL/GenBank/DDBJ databases">
        <authorList>
            <person name="Corre E."/>
            <person name="Pelletier E."/>
            <person name="Niang G."/>
            <person name="Scheremetjew M."/>
            <person name="Finn R."/>
            <person name="Kale V."/>
            <person name="Holt S."/>
            <person name="Cochrane G."/>
            <person name="Meng A."/>
            <person name="Brown T."/>
            <person name="Cohen L."/>
        </authorList>
    </citation>
    <scope>NUCLEOTIDE SEQUENCE</scope>
    <source>
        <strain evidence="3">CCMP127</strain>
    </source>
</reference>
<feature type="compositionally biased region" description="Acidic residues" evidence="1">
    <location>
        <begin position="214"/>
        <end position="223"/>
    </location>
</feature>
<feature type="transmembrane region" description="Helical" evidence="2">
    <location>
        <begin position="6"/>
        <end position="23"/>
    </location>
</feature>
<dbReference type="EMBL" id="HBIM01003577">
    <property type="protein sequence ID" value="CAE0405002.1"/>
    <property type="molecule type" value="Transcribed_RNA"/>
</dbReference>
<keyword evidence="2" id="KW-0812">Transmembrane</keyword>
<protein>
    <submittedName>
        <fullName evidence="3">Uncharacterized protein</fullName>
    </submittedName>
</protein>
<proteinExistence type="predicted"/>
<sequence length="235" mass="26004">MSLQAFEGVLLCFLSLLTPYVMLKWLSSYIHLGRKSPGQILQPWIISFAALNTLAVVSRIITGNENFWLFKKLADTLSFIPVMRTLKMYSRVTHSQTRYAGRGSVLSQTVVVAEYFALLMNGLDTCSKLLFLFGFLSNESLKSAELKGMYGTNVYSFYTRILCHGILLNALDETYIIGLSSSAAACDDETRGTPSSSAPHTTRTSSSEPTVISSDEDEDEEVAGDIVPLQLARRM</sequence>
<feature type="transmembrane region" description="Helical" evidence="2">
    <location>
        <begin position="44"/>
        <end position="62"/>
    </location>
</feature>
<accession>A0A7S3L2X1</accession>
<keyword evidence="2" id="KW-0472">Membrane</keyword>